<evidence type="ECO:0000259" key="4">
    <source>
        <dbReference type="PROSITE" id="PS50893"/>
    </source>
</evidence>
<organism evidence="5 6">
    <name type="scientific">Actinospica durhamensis</name>
    <dbReference type="NCBI Taxonomy" id="1508375"/>
    <lineage>
        <taxon>Bacteria</taxon>
        <taxon>Bacillati</taxon>
        <taxon>Actinomycetota</taxon>
        <taxon>Actinomycetes</taxon>
        <taxon>Catenulisporales</taxon>
        <taxon>Actinospicaceae</taxon>
        <taxon>Actinospica</taxon>
    </lineage>
</organism>
<reference evidence="5" key="1">
    <citation type="submission" date="2021-04" db="EMBL/GenBank/DDBJ databases">
        <title>Genome based classification of Actinospica acidithermotolerans sp. nov., an actinobacterium isolated from an Indonesian hot spring.</title>
        <authorList>
            <person name="Kusuma A.B."/>
            <person name="Putra K.E."/>
            <person name="Nafisah S."/>
            <person name="Loh J."/>
            <person name="Nouioui I."/>
            <person name="Goodfellow M."/>
        </authorList>
    </citation>
    <scope>NUCLEOTIDE SEQUENCE</scope>
    <source>
        <strain evidence="5">CSCA 57</strain>
    </source>
</reference>
<dbReference type="PANTHER" id="PTHR45772:SF8">
    <property type="entry name" value="HIGH-AFFINITY BRANCHED-CHAIN AMINO ACID TRANSPORT ATP-BINDING PROTEIN"/>
    <property type="match status" value="1"/>
</dbReference>
<dbReference type="PROSITE" id="PS50893">
    <property type="entry name" value="ABC_TRANSPORTER_2"/>
    <property type="match status" value="1"/>
</dbReference>
<dbReference type="InterPro" id="IPR003439">
    <property type="entry name" value="ABC_transporter-like_ATP-bd"/>
</dbReference>
<keyword evidence="2" id="KW-0547">Nucleotide-binding</keyword>
<evidence type="ECO:0000256" key="3">
    <source>
        <dbReference type="ARBA" id="ARBA00022840"/>
    </source>
</evidence>
<comment type="caution">
    <text evidence="5">The sequence shown here is derived from an EMBL/GenBank/DDBJ whole genome shotgun (WGS) entry which is preliminary data.</text>
</comment>
<dbReference type="GO" id="GO:0016887">
    <property type="term" value="F:ATP hydrolysis activity"/>
    <property type="evidence" value="ECO:0007669"/>
    <property type="project" value="InterPro"/>
</dbReference>
<evidence type="ECO:0000256" key="1">
    <source>
        <dbReference type="ARBA" id="ARBA00022448"/>
    </source>
</evidence>
<dbReference type="SMART" id="SM00382">
    <property type="entry name" value="AAA"/>
    <property type="match status" value="1"/>
</dbReference>
<dbReference type="Gene3D" id="3.40.50.300">
    <property type="entry name" value="P-loop containing nucleotide triphosphate hydrolases"/>
    <property type="match status" value="1"/>
</dbReference>
<dbReference type="InterPro" id="IPR051120">
    <property type="entry name" value="ABC_AA/LPS_Transport"/>
</dbReference>
<evidence type="ECO:0000313" key="6">
    <source>
        <dbReference type="Proteomes" id="UP000675781"/>
    </source>
</evidence>
<dbReference type="RefSeq" id="WP_212526837.1">
    <property type="nucleotide sequence ID" value="NZ_JAGSOG010000009.1"/>
</dbReference>
<name>A0A941IKW3_9ACTN</name>
<keyword evidence="1" id="KW-0813">Transport</keyword>
<proteinExistence type="predicted"/>
<dbReference type="SUPFAM" id="SSF52540">
    <property type="entry name" value="P-loop containing nucleoside triphosphate hydrolases"/>
    <property type="match status" value="1"/>
</dbReference>
<evidence type="ECO:0000313" key="5">
    <source>
        <dbReference type="EMBL" id="MBR7832305.1"/>
    </source>
</evidence>
<sequence length="222" mass="23155">MPVELEVREVTAGYPRVPVLRGISLEVSAGRLTGLIGSNGAGKSTLFDVVCGRLRPSHGRVLLGGREVTRAATHRRARLGLGRTYQRLEVFGSLSVAENLLVAARAAGSGDPAQAVADTLRRLGLADFAAYPAGKLPTGVARLVEIARALAGGARVLLLDEPSSGMGTGELAEFAATLRALRADGLALLMIEHDLDLVAEVCDEVYELREGLARPAGLSPAA</sequence>
<keyword evidence="6" id="KW-1185">Reference proteome</keyword>
<keyword evidence="3 5" id="KW-0067">ATP-binding</keyword>
<dbReference type="AlphaFoldDB" id="A0A941IKW3"/>
<dbReference type="InterPro" id="IPR003593">
    <property type="entry name" value="AAA+_ATPase"/>
</dbReference>
<dbReference type="GO" id="GO:0005886">
    <property type="term" value="C:plasma membrane"/>
    <property type="evidence" value="ECO:0007669"/>
    <property type="project" value="TreeGrafter"/>
</dbReference>
<gene>
    <name evidence="5" type="ORF">KDL01_03495</name>
</gene>
<protein>
    <submittedName>
        <fullName evidence="5">ATP-binding cassette domain-containing protein</fullName>
    </submittedName>
</protein>
<dbReference type="EMBL" id="JAGSOG010000009">
    <property type="protein sequence ID" value="MBR7832305.1"/>
    <property type="molecule type" value="Genomic_DNA"/>
</dbReference>
<dbReference type="GO" id="GO:0005524">
    <property type="term" value="F:ATP binding"/>
    <property type="evidence" value="ECO:0007669"/>
    <property type="project" value="UniProtKB-KW"/>
</dbReference>
<accession>A0A941IKW3</accession>
<dbReference type="Proteomes" id="UP000675781">
    <property type="component" value="Unassembled WGS sequence"/>
</dbReference>
<evidence type="ECO:0000256" key="2">
    <source>
        <dbReference type="ARBA" id="ARBA00022741"/>
    </source>
</evidence>
<dbReference type="InterPro" id="IPR027417">
    <property type="entry name" value="P-loop_NTPase"/>
</dbReference>
<feature type="domain" description="ABC transporter" evidence="4">
    <location>
        <begin position="5"/>
        <end position="221"/>
    </location>
</feature>
<dbReference type="PANTHER" id="PTHR45772">
    <property type="entry name" value="CONSERVED COMPONENT OF ABC TRANSPORTER FOR NATURAL AMINO ACIDS-RELATED"/>
    <property type="match status" value="1"/>
</dbReference>
<dbReference type="Pfam" id="PF00005">
    <property type="entry name" value="ABC_tran"/>
    <property type="match status" value="1"/>
</dbReference>